<evidence type="ECO:0000256" key="2">
    <source>
        <dbReference type="ARBA" id="ARBA00023002"/>
    </source>
</evidence>
<keyword evidence="3" id="KW-0520">NAD</keyword>
<evidence type="ECO:0000256" key="1">
    <source>
        <dbReference type="ARBA" id="ARBA00009986"/>
    </source>
</evidence>
<reference evidence="5 6" key="1">
    <citation type="journal article" date="2019" name="Emerg. Microbes Infect.">
        <title>Comprehensive subspecies identification of 175 nontuberculous mycobacteria species based on 7547 genomic profiles.</title>
        <authorList>
            <person name="Matsumoto Y."/>
            <person name="Kinjo T."/>
            <person name="Motooka D."/>
            <person name="Nabeya D."/>
            <person name="Jung N."/>
            <person name="Uechi K."/>
            <person name="Horii T."/>
            <person name="Iida T."/>
            <person name="Fujita J."/>
            <person name="Nakamura S."/>
        </authorList>
    </citation>
    <scope>NUCLEOTIDE SEQUENCE [LARGE SCALE GENOMIC DNA]</scope>
    <source>
        <strain evidence="5 6">JCM 6377</strain>
    </source>
</reference>
<dbReference type="Gene3D" id="3.40.605.10">
    <property type="entry name" value="Aldehyde Dehydrogenase, Chain A, domain 1"/>
    <property type="match status" value="1"/>
</dbReference>
<dbReference type="AlphaFoldDB" id="A0A7I9WB73"/>
<evidence type="ECO:0000256" key="3">
    <source>
        <dbReference type="ARBA" id="ARBA00023027"/>
    </source>
</evidence>
<dbReference type="InterPro" id="IPR016162">
    <property type="entry name" value="Ald_DH_N"/>
</dbReference>
<dbReference type="InterPro" id="IPR015590">
    <property type="entry name" value="Aldehyde_DH_dom"/>
</dbReference>
<comment type="caution">
    <text evidence="5">The sequence shown here is derived from an EMBL/GenBank/DDBJ whole genome shotgun (WGS) entry which is preliminary data.</text>
</comment>
<dbReference type="InterPro" id="IPR016161">
    <property type="entry name" value="Ald_DH/histidinol_DH"/>
</dbReference>
<name>A0A7I9WB73_MYCAG</name>
<sequence length="113" mass="12204">MNGEPDLWIGGQWRHASDGGTREIINPADGSVVAVVDEATPDDARDAVAAACRAFDDGAWPSTPVTERAALLDRVADLLERDKELLAELETRDTGKTLAESRIDIDDVTAVFR</sequence>
<dbReference type="GO" id="GO:0016491">
    <property type="term" value="F:oxidoreductase activity"/>
    <property type="evidence" value="ECO:0007669"/>
    <property type="project" value="UniProtKB-KW"/>
</dbReference>
<protein>
    <recommendedName>
        <fullName evidence="4">Aldehyde dehydrogenase domain-containing protein</fullName>
    </recommendedName>
</protein>
<accession>A0A7I9WB73</accession>
<evidence type="ECO:0000313" key="5">
    <source>
        <dbReference type="EMBL" id="GFG54972.1"/>
    </source>
</evidence>
<organism evidence="5 6">
    <name type="scientific">Mycolicibacterium agri</name>
    <name type="common">Mycobacterium agri</name>
    <dbReference type="NCBI Taxonomy" id="36811"/>
    <lineage>
        <taxon>Bacteria</taxon>
        <taxon>Bacillati</taxon>
        <taxon>Actinomycetota</taxon>
        <taxon>Actinomycetes</taxon>
        <taxon>Mycobacteriales</taxon>
        <taxon>Mycobacteriaceae</taxon>
        <taxon>Mycolicibacterium</taxon>
    </lineage>
</organism>
<evidence type="ECO:0000313" key="6">
    <source>
        <dbReference type="Proteomes" id="UP000465302"/>
    </source>
</evidence>
<feature type="domain" description="Aldehyde dehydrogenase" evidence="4">
    <location>
        <begin position="13"/>
        <end position="113"/>
    </location>
</feature>
<dbReference type="SUPFAM" id="SSF53720">
    <property type="entry name" value="ALDH-like"/>
    <property type="match status" value="1"/>
</dbReference>
<evidence type="ECO:0000259" key="4">
    <source>
        <dbReference type="Pfam" id="PF00171"/>
    </source>
</evidence>
<keyword evidence="2" id="KW-0560">Oxidoreductase</keyword>
<dbReference type="PANTHER" id="PTHR43860:SF2">
    <property type="entry name" value="BETAINE ALDEHYDE DEHYDROGENASE-RELATED"/>
    <property type="match status" value="1"/>
</dbReference>
<proteinExistence type="inferred from homology"/>
<dbReference type="Pfam" id="PF00171">
    <property type="entry name" value="Aldedh"/>
    <property type="match status" value="1"/>
</dbReference>
<dbReference type="Proteomes" id="UP000465302">
    <property type="component" value="Unassembled WGS sequence"/>
</dbReference>
<comment type="similarity">
    <text evidence="1">Belongs to the aldehyde dehydrogenase family.</text>
</comment>
<dbReference type="EMBL" id="BLKS01000003">
    <property type="protein sequence ID" value="GFG54972.1"/>
    <property type="molecule type" value="Genomic_DNA"/>
</dbReference>
<gene>
    <name evidence="5" type="ORF">MAGR_64130</name>
</gene>
<dbReference type="PANTHER" id="PTHR43860">
    <property type="entry name" value="BETAINE ALDEHYDE DEHYDROGENASE"/>
    <property type="match status" value="1"/>
</dbReference>